<proteinExistence type="predicted"/>
<gene>
    <name evidence="1" type="ORF">WR25_08795</name>
</gene>
<comment type="caution">
    <text evidence="1">The sequence shown here is derived from an EMBL/GenBank/DDBJ whole genome shotgun (WGS) entry which is preliminary data.</text>
</comment>
<dbReference type="Proteomes" id="UP000218231">
    <property type="component" value="Unassembled WGS sequence"/>
</dbReference>
<sequence length="91" mass="9332">MALAISTGLRAPAMAVFISTPSQPSSIAIAASDAVPTPASTMIGTLASSMICSRLYLFWMPRPEPIGAANGITAAQPISSRRLARIGSSEV</sequence>
<reference evidence="1 2" key="1">
    <citation type="journal article" date="2017" name="Curr. Biol.">
        <title>Genome architecture and evolution of a unichromosomal asexual nematode.</title>
        <authorList>
            <person name="Fradin H."/>
            <person name="Zegar C."/>
            <person name="Gutwein M."/>
            <person name="Lucas J."/>
            <person name="Kovtun M."/>
            <person name="Corcoran D."/>
            <person name="Baugh L.R."/>
            <person name="Kiontke K."/>
            <person name="Gunsalus K."/>
            <person name="Fitch D.H."/>
            <person name="Piano F."/>
        </authorList>
    </citation>
    <scope>NUCLEOTIDE SEQUENCE [LARGE SCALE GENOMIC DNA]</scope>
    <source>
        <strain evidence="1">PF1309</strain>
    </source>
</reference>
<keyword evidence="2" id="KW-1185">Reference proteome</keyword>
<accession>A0A2A2M5V7</accession>
<dbReference type="EMBL" id="LIAE01004201">
    <property type="protein sequence ID" value="PAV93802.1"/>
    <property type="molecule type" value="Genomic_DNA"/>
</dbReference>
<name>A0A2A2M5V7_9BILA</name>
<evidence type="ECO:0000313" key="1">
    <source>
        <dbReference type="EMBL" id="PAV93802.1"/>
    </source>
</evidence>
<protein>
    <submittedName>
        <fullName evidence="1">Uncharacterized protein</fullName>
    </submittedName>
</protein>
<dbReference type="AlphaFoldDB" id="A0A2A2M5V7"/>
<organism evidence="1 2">
    <name type="scientific">Diploscapter pachys</name>
    <dbReference type="NCBI Taxonomy" id="2018661"/>
    <lineage>
        <taxon>Eukaryota</taxon>
        <taxon>Metazoa</taxon>
        <taxon>Ecdysozoa</taxon>
        <taxon>Nematoda</taxon>
        <taxon>Chromadorea</taxon>
        <taxon>Rhabditida</taxon>
        <taxon>Rhabditina</taxon>
        <taxon>Rhabditomorpha</taxon>
        <taxon>Rhabditoidea</taxon>
        <taxon>Rhabditidae</taxon>
        <taxon>Diploscapter</taxon>
    </lineage>
</organism>
<evidence type="ECO:0000313" key="2">
    <source>
        <dbReference type="Proteomes" id="UP000218231"/>
    </source>
</evidence>